<keyword evidence="6 8" id="KW-1133">Transmembrane helix</keyword>
<evidence type="ECO:0000313" key="10">
    <source>
        <dbReference type="Proteomes" id="UP000244912"/>
    </source>
</evidence>
<dbReference type="GO" id="GO:0015295">
    <property type="term" value="F:solute:proton symporter activity"/>
    <property type="evidence" value="ECO:0007669"/>
    <property type="project" value="TreeGrafter"/>
</dbReference>
<evidence type="ECO:0000256" key="7">
    <source>
        <dbReference type="ARBA" id="ARBA00023136"/>
    </source>
</evidence>
<keyword evidence="5 8" id="KW-0812">Transmembrane</keyword>
<evidence type="ECO:0000256" key="1">
    <source>
        <dbReference type="ARBA" id="ARBA00004651"/>
    </source>
</evidence>
<keyword evidence="8" id="KW-0997">Cell inner membrane</keyword>
<feature type="transmembrane region" description="Helical" evidence="8">
    <location>
        <begin position="349"/>
        <end position="372"/>
    </location>
</feature>
<dbReference type="PANTHER" id="PTHR30003">
    <property type="entry name" value="L-LACTATE PERMEASE"/>
    <property type="match status" value="1"/>
</dbReference>
<evidence type="ECO:0000256" key="6">
    <source>
        <dbReference type="ARBA" id="ARBA00022989"/>
    </source>
</evidence>
<feature type="transmembrane region" description="Helical" evidence="8">
    <location>
        <begin position="392"/>
        <end position="411"/>
    </location>
</feature>
<protein>
    <recommendedName>
        <fullName evidence="8">L-lactate permease</fullName>
    </recommendedName>
</protein>
<evidence type="ECO:0000313" key="9">
    <source>
        <dbReference type="EMBL" id="SPJ26084.1"/>
    </source>
</evidence>
<gene>
    <name evidence="9" type="primary">glcA</name>
    <name evidence="9" type="ORF">PAA8504_03940</name>
</gene>
<dbReference type="PANTHER" id="PTHR30003:SF0">
    <property type="entry name" value="GLYCOLATE PERMEASE GLCA-RELATED"/>
    <property type="match status" value="1"/>
</dbReference>
<feature type="transmembrane region" description="Helical" evidence="8">
    <location>
        <begin position="210"/>
        <end position="230"/>
    </location>
</feature>
<evidence type="ECO:0000256" key="5">
    <source>
        <dbReference type="ARBA" id="ARBA00022692"/>
    </source>
</evidence>
<dbReference type="RefSeq" id="WP_108895802.1">
    <property type="nucleotide sequence ID" value="NZ_ONZF01000014.1"/>
</dbReference>
<accession>A0A2R8C0Y7</accession>
<evidence type="ECO:0000256" key="2">
    <source>
        <dbReference type="ARBA" id="ARBA00010100"/>
    </source>
</evidence>
<proteinExistence type="inferred from homology"/>
<feature type="transmembrane region" description="Helical" evidence="8">
    <location>
        <begin position="12"/>
        <end position="40"/>
    </location>
</feature>
<evidence type="ECO:0000256" key="4">
    <source>
        <dbReference type="ARBA" id="ARBA00022475"/>
    </source>
</evidence>
<comment type="function">
    <text evidence="8">Uptake of L-lactate across the membrane. Can also transport D-lactate and glycolate.</text>
</comment>
<keyword evidence="4" id="KW-1003">Cell membrane</keyword>
<keyword evidence="7 8" id="KW-0472">Membrane</keyword>
<feature type="transmembrane region" description="Helical" evidence="8">
    <location>
        <begin position="472"/>
        <end position="489"/>
    </location>
</feature>
<feature type="transmembrane region" description="Helical" evidence="8">
    <location>
        <begin position="178"/>
        <end position="198"/>
    </location>
</feature>
<dbReference type="GO" id="GO:0005886">
    <property type="term" value="C:plasma membrane"/>
    <property type="evidence" value="ECO:0007669"/>
    <property type="project" value="UniProtKB-SubCell"/>
</dbReference>
<comment type="similarity">
    <text evidence="2 8">Belongs to the lactate permease family.</text>
</comment>
<dbReference type="InterPro" id="IPR003804">
    <property type="entry name" value="Lactate_perm"/>
</dbReference>
<feature type="transmembrane region" description="Helical" evidence="8">
    <location>
        <begin position="52"/>
        <end position="72"/>
    </location>
</feature>
<feature type="transmembrane region" description="Helical" evidence="8">
    <location>
        <begin position="103"/>
        <end position="136"/>
    </location>
</feature>
<name>A0A2R8C0Y7_9RHOB</name>
<evidence type="ECO:0000256" key="3">
    <source>
        <dbReference type="ARBA" id="ARBA00022448"/>
    </source>
</evidence>
<dbReference type="AlphaFoldDB" id="A0A2R8C0Y7"/>
<comment type="subcellular location">
    <subcellularLocation>
        <location evidence="8">Cell inner membrane</location>
        <topology evidence="8">Multi-pass membrane protein</topology>
    </subcellularLocation>
    <subcellularLocation>
        <location evidence="1">Cell membrane</location>
        <topology evidence="1">Multi-pass membrane protein</topology>
    </subcellularLocation>
</comment>
<feature type="transmembrane region" description="Helical" evidence="8">
    <location>
        <begin position="143"/>
        <end position="166"/>
    </location>
</feature>
<reference evidence="9 10" key="1">
    <citation type="submission" date="2018-03" db="EMBL/GenBank/DDBJ databases">
        <authorList>
            <person name="Keele B.F."/>
        </authorList>
    </citation>
    <scope>NUCLEOTIDE SEQUENCE [LARGE SCALE GENOMIC DNA]</scope>
    <source>
        <strain evidence="9 10">CECT 8504</strain>
    </source>
</reference>
<dbReference type="Pfam" id="PF02652">
    <property type="entry name" value="Lactate_perm"/>
    <property type="match status" value="1"/>
</dbReference>
<sequence>MSALLASTPLGLILIGMVILRRSAILSGAAGLALAISLALTAFEPAEGIVPLLVGVGAEAAHSTATIVWIIFPALGLFEFQKASGAIVRIRDMLASVTEDRRLQAILIAWFFGLFMEGAAGFGTPVALAAPLLVGLGYPPVRAVVLALLGHAAGVSFGAVGTPVLAQVTLSGLPAQDVAMRTASMHAVCAPVLLLIMVRMADDPPLSARMLAWTVFAAASFLVPSVLLAAVVGPELPTLGGALVGAAVFIAVLRRRPSGEAASPRAVLADLAPYVVILMLVLVTRLIAPVQRALADLSLSWSISSEYSGAFQPLYHPGTLLFLGLLLGAIGTGRLRLLTGAVSASIRRLVPVAFALMVMLMLSRLMVHAGMIDSLAAAAASVGPAWPLLSPFVGVLGTFITGSATSSNILFTEFQASTADSVGLSAANLVAAQGFGSAIGNIVAPHNIIAGSATVGLSGREGEVMARTAKPCLIYAALGGLLTFGWLQVAA</sequence>
<dbReference type="OrthoDB" id="9761056at2"/>
<keyword evidence="10" id="KW-1185">Reference proteome</keyword>
<keyword evidence="3 8" id="KW-0813">Transport</keyword>
<evidence type="ECO:0000256" key="8">
    <source>
        <dbReference type="RuleBase" id="RU365092"/>
    </source>
</evidence>
<feature type="transmembrane region" description="Helical" evidence="8">
    <location>
        <begin position="274"/>
        <end position="294"/>
    </location>
</feature>
<dbReference type="GO" id="GO:0015129">
    <property type="term" value="F:lactate transmembrane transporter activity"/>
    <property type="evidence" value="ECO:0007669"/>
    <property type="project" value="UniProtKB-UniRule"/>
</dbReference>
<dbReference type="Proteomes" id="UP000244912">
    <property type="component" value="Unassembled WGS sequence"/>
</dbReference>
<feature type="transmembrane region" description="Helical" evidence="8">
    <location>
        <begin position="314"/>
        <end position="337"/>
    </location>
</feature>
<dbReference type="EMBL" id="ONZF01000014">
    <property type="protein sequence ID" value="SPJ26084.1"/>
    <property type="molecule type" value="Genomic_DNA"/>
</dbReference>
<feature type="transmembrane region" description="Helical" evidence="8">
    <location>
        <begin position="236"/>
        <end position="253"/>
    </location>
</feature>
<organism evidence="9 10">
    <name type="scientific">Palleronia abyssalis</name>
    <dbReference type="NCBI Taxonomy" id="1501240"/>
    <lineage>
        <taxon>Bacteria</taxon>
        <taxon>Pseudomonadati</taxon>
        <taxon>Pseudomonadota</taxon>
        <taxon>Alphaproteobacteria</taxon>
        <taxon>Rhodobacterales</taxon>
        <taxon>Roseobacteraceae</taxon>
        <taxon>Palleronia</taxon>
    </lineage>
</organism>